<dbReference type="GO" id="GO:0016758">
    <property type="term" value="F:hexosyltransferase activity"/>
    <property type="evidence" value="ECO:0007669"/>
    <property type="project" value="InterPro"/>
</dbReference>
<feature type="transmembrane region" description="Helical" evidence="8">
    <location>
        <begin position="180"/>
        <end position="202"/>
    </location>
</feature>
<evidence type="ECO:0000256" key="2">
    <source>
        <dbReference type="ARBA" id="ARBA00022475"/>
    </source>
</evidence>
<dbReference type="OrthoDB" id="5175994at2"/>
<feature type="transmembrane region" description="Helical" evidence="8">
    <location>
        <begin position="375"/>
        <end position="394"/>
    </location>
</feature>
<evidence type="ECO:0000256" key="3">
    <source>
        <dbReference type="ARBA" id="ARBA00022679"/>
    </source>
</evidence>
<comment type="similarity">
    <text evidence="7">Belongs to the glycosyltransferase 87 family.</text>
</comment>
<organism evidence="9 10">
    <name type="scientific">Rhodococcoides kroppenstedtii</name>
    <dbReference type="NCBI Taxonomy" id="293050"/>
    <lineage>
        <taxon>Bacteria</taxon>
        <taxon>Bacillati</taxon>
        <taxon>Actinomycetota</taxon>
        <taxon>Actinomycetes</taxon>
        <taxon>Mycobacteriales</taxon>
        <taxon>Nocardiaceae</taxon>
        <taxon>Rhodococcoides</taxon>
    </lineage>
</organism>
<evidence type="ECO:0000256" key="6">
    <source>
        <dbReference type="ARBA" id="ARBA00023136"/>
    </source>
</evidence>
<keyword evidence="5 8" id="KW-1133">Transmembrane helix</keyword>
<keyword evidence="4 8" id="KW-0812">Transmembrane</keyword>
<sequence length="432" mass="47811">MSFRESPVSSALSALEPRTGRTTAQVLTYALWPIAILTAVNRVIVKAVNGNITDDFRPVYNAALAFLNRREIYTADFDSVDPHYLYPPSGTLLIAPIAVLDPEKARWLYIGINAVAVVAALYLLLRLFDLSVTSVAAPAVLLAAFSTETVTNTLVFTNINGLLLLGEVLFMMFLLRKRQYWAGAAIGLTIAVKPTLAPLLLLPLVRKEWRVFVTAIGVPVVLTLLALPLSVDPFAFVSHTVPYLLETRDYFNSSIVGNGLYYGLPTGLVVGLRAAFAAMVAVSLWLLWKYYRQDELFFVVTAGGLLLVASFLLASLGQMYYSMMLFPLLMSVVLRNSVMRNWPAWLAAYGFLSYDSWLVGRFPEFGRTLEYLRVTWGWSLIIVVIFAVLVGRYLTAKRESRLDTGIDPDFLTARAPVRTPSPATTAHAAETH</sequence>
<feature type="transmembrane region" description="Helical" evidence="8">
    <location>
        <begin position="107"/>
        <end position="124"/>
    </location>
</feature>
<feature type="transmembrane region" description="Helical" evidence="8">
    <location>
        <begin position="268"/>
        <end position="288"/>
    </location>
</feature>
<dbReference type="AlphaFoldDB" id="A0A1I0TBX1"/>
<reference evidence="9 10" key="1">
    <citation type="submission" date="2016-10" db="EMBL/GenBank/DDBJ databases">
        <authorList>
            <person name="de Groot N.N."/>
        </authorList>
    </citation>
    <scope>NUCLEOTIDE SEQUENCE [LARGE SCALE GENOMIC DNA]</scope>
    <source>
        <strain evidence="9 10">DSM 44908</strain>
    </source>
</reference>
<dbReference type="GeneID" id="85485617"/>
<evidence type="ECO:0000256" key="4">
    <source>
        <dbReference type="ARBA" id="ARBA00022692"/>
    </source>
</evidence>
<evidence type="ECO:0000256" key="1">
    <source>
        <dbReference type="ARBA" id="ARBA00004651"/>
    </source>
</evidence>
<evidence type="ECO:0000256" key="8">
    <source>
        <dbReference type="SAM" id="Phobius"/>
    </source>
</evidence>
<keyword evidence="6 8" id="KW-0472">Membrane</keyword>
<feature type="transmembrane region" description="Helical" evidence="8">
    <location>
        <begin position="154"/>
        <end position="174"/>
    </location>
</feature>
<dbReference type="Pfam" id="PF09594">
    <property type="entry name" value="GT87"/>
    <property type="match status" value="1"/>
</dbReference>
<dbReference type="InterPro" id="IPR018584">
    <property type="entry name" value="GT87"/>
</dbReference>
<gene>
    <name evidence="9" type="ORF">SAMN05444374_105166</name>
</gene>
<evidence type="ECO:0000313" key="10">
    <source>
        <dbReference type="Proteomes" id="UP000182054"/>
    </source>
</evidence>
<feature type="transmembrane region" description="Helical" evidence="8">
    <location>
        <begin position="295"/>
        <end position="314"/>
    </location>
</feature>
<dbReference type="GO" id="GO:0005886">
    <property type="term" value="C:plasma membrane"/>
    <property type="evidence" value="ECO:0007669"/>
    <property type="project" value="UniProtKB-SubCell"/>
</dbReference>
<dbReference type="RefSeq" id="WP_082894962.1">
    <property type="nucleotide sequence ID" value="NZ_FOJN01000005.1"/>
</dbReference>
<keyword evidence="3 9" id="KW-0808">Transferase</keyword>
<feature type="transmembrane region" description="Helical" evidence="8">
    <location>
        <begin position="130"/>
        <end position="147"/>
    </location>
</feature>
<keyword evidence="2" id="KW-1003">Cell membrane</keyword>
<dbReference type="Proteomes" id="UP000182054">
    <property type="component" value="Unassembled WGS sequence"/>
</dbReference>
<evidence type="ECO:0000256" key="5">
    <source>
        <dbReference type="ARBA" id="ARBA00022989"/>
    </source>
</evidence>
<proteinExistence type="inferred from homology"/>
<dbReference type="EMBL" id="FOJN01000005">
    <property type="protein sequence ID" value="SFA49285.1"/>
    <property type="molecule type" value="Genomic_DNA"/>
</dbReference>
<evidence type="ECO:0000313" key="9">
    <source>
        <dbReference type="EMBL" id="SFA49285.1"/>
    </source>
</evidence>
<feature type="transmembrane region" description="Helical" evidence="8">
    <location>
        <begin position="209"/>
        <end position="231"/>
    </location>
</feature>
<comment type="subcellular location">
    <subcellularLocation>
        <location evidence="1">Cell membrane</location>
        <topology evidence="1">Multi-pass membrane protein</topology>
    </subcellularLocation>
</comment>
<protein>
    <submittedName>
        <fullName evidence="9">Arabinofuranan 3-O-arabinosyltransferase</fullName>
    </submittedName>
</protein>
<evidence type="ECO:0000256" key="7">
    <source>
        <dbReference type="ARBA" id="ARBA00024033"/>
    </source>
</evidence>
<accession>A0A1I0TBX1</accession>
<name>A0A1I0TBX1_9NOCA</name>